<evidence type="ECO:0000259" key="6">
    <source>
        <dbReference type="SMART" id="SM00829"/>
    </source>
</evidence>
<dbReference type="PANTHER" id="PTHR44154">
    <property type="entry name" value="QUINONE OXIDOREDUCTASE"/>
    <property type="match status" value="1"/>
</dbReference>
<dbReference type="Pfam" id="PF13602">
    <property type="entry name" value="ADH_zinc_N_2"/>
    <property type="match status" value="1"/>
</dbReference>
<dbReference type="Gene3D" id="3.40.50.720">
    <property type="entry name" value="NAD(P)-binding Rossmann-like Domain"/>
    <property type="match status" value="1"/>
</dbReference>
<evidence type="ECO:0000256" key="2">
    <source>
        <dbReference type="ARBA" id="ARBA00011881"/>
    </source>
</evidence>
<dbReference type="Gene3D" id="3.90.180.10">
    <property type="entry name" value="Medium-chain alcohol dehydrogenases, catalytic domain"/>
    <property type="match status" value="1"/>
</dbReference>
<dbReference type="InterPro" id="IPR013154">
    <property type="entry name" value="ADH-like_N"/>
</dbReference>
<evidence type="ECO:0000313" key="7">
    <source>
        <dbReference type="EMBL" id="SHK95020.1"/>
    </source>
</evidence>
<dbReference type="SUPFAM" id="SSF51735">
    <property type="entry name" value="NAD(P)-binding Rossmann-fold domains"/>
    <property type="match status" value="1"/>
</dbReference>
<reference evidence="7 8" key="1">
    <citation type="submission" date="2016-11" db="EMBL/GenBank/DDBJ databases">
        <authorList>
            <person name="Varghese N."/>
            <person name="Submissions S."/>
        </authorList>
    </citation>
    <scope>NUCLEOTIDE SEQUENCE [LARGE SCALE GENOMIC DNA]</scope>
    <source>
        <strain evidence="7 8">DSM 29620</strain>
    </source>
</reference>
<dbReference type="SUPFAM" id="SSF50129">
    <property type="entry name" value="GroES-like"/>
    <property type="match status" value="1"/>
</dbReference>
<sequence>MKAVQFNEYGGPEVLKIVEIAEPHAGAGQVRIAVRAVGVNPAEWKIRAGLFGDFMPVTFPSGVGFEAAGIVDEVGEGVTGVSVGDAVFGFGTNTAAEYAVLTSWATKPDDMPFDVAGGLVVASETAIRCLDYVGAKAGDTVLVCGAAGGVGSALVQIARARGITVIGTASTPKHDYLSGLGAIPTTYEPGLASRVKDLAPQGVDAALDLAGAGIIPELVEITGDPARVLSIVDFTAPEHGAQFSPTPQDHPERALAEAARLYSKGALNLHVEKTFPLAQLADAQALSAEGHVTGKLVISVG</sequence>
<organism evidence="7 8">
    <name type="scientific">Lutimaribacter pacificus</name>
    <dbReference type="NCBI Taxonomy" id="391948"/>
    <lineage>
        <taxon>Bacteria</taxon>
        <taxon>Pseudomonadati</taxon>
        <taxon>Pseudomonadota</taxon>
        <taxon>Alphaproteobacteria</taxon>
        <taxon>Rhodobacterales</taxon>
        <taxon>Roseobacteraceae</taxon>
        <taxon>Lutimaribacter</taxon>
    </lineage>
</organism>
<protein>
    <submittedName>
        <fullName evidence="7">NADPH:quinone reductase</fullName>
    </submittedName>
</protein>
<keyword evidence="5" id="KW-0694">RNA-binding</keyword>
<evidence type="ECO:0000256" key="3">
    <source>
        <dbReference type="ARBA" id="ARBA00022490"/>
    </source>
</evidence>
<feature type="domain" description="Enoyl reductase (ER)" evidence="6">
    <location>
        <begin position="10"/>
        <end position="298"/>
    </location>
</feature>
<evidence type="ECO:0000256" key="4">
    <source>
        <dbReference type="ARBA" id="ARBA00022857"/>
    </source>
</evidence>
<dbReference type="InterPro" id="IPR011032">
    <property type="entry name" value="GroES-like_sf"/>
</dbReference>
<proteinExistence type="predicted"/>
<dbReference type="SMART" id="SM00829">
    <property type="entry name" value="PKS_ER"/>
    <property type="match status" value="1"/>
</dbReference>
<gene>
    <name evidence="7" type="ORF">SAMN05444142_11428</name>
</gene>
<keyword evidence="4" id="KW-0521">NADP</keyword>
<comment type="subcellular location">
    <subcellularLocation>
        <location evidence="1">Cytoplasm</location>
    </subcellularLocation>
</comment>
<evidence type="ECO:0000256" key="1">
    <source>
        <dbReference type="ARBA" id="ARBA00004496"/>
    </source>
</evidence>
<dbReference type="InterPro" id="IPR036291">
    <property type="entry name" value="NAD(P)-bd_dom_sf"/>
</dbReference>
<dbReference type="InterPro" id="IPR020843">
    <property type="entry name" value="ER"/>
</dbReference>
<dbReference type="InterPro" id="IPR002364">
    <property type="entry name" value="Quin_OxRdtase/zeta-crystal_CS"/>
</dbReference>
<keyword evidence="3" id="KW-0963">Cytoplasm</keyword>
<dbReference type="GO" id="GO:0005737">
    <property type="term" value="C:cytoplasm"/>
    <property type="evidence" value="ECO:0007669"/>
    <property type="project" value="UniProtKB-SubCell"/>
</dbReference>
<dbReference type="CDD" id="cd05289">
    <property type="entry name" value="MDR_like_2"/>
    <property type="match status" value="1"/>
</dbReference>
<dbReference type="PROSITE" id="PS01162">
    <property type="entry name" value="QOR_ZETA_CRYSTAL"/>
    <property type="match status" value="1"/>
</dbReference>
<dbReference type="GO" id="GO:0008270">
    <property type="term" value="F:zinc ion binding"/>
    <property type="evidence" value="ECO:0007669"/>
    <property type="project" value="InterPro"/>
</dbReference>
<evidence type="ECO:0000313" key="8">
    <source>
        <dbReference type="Proteomes" id="UP000324252"/>
    </source>
</evidence>
<dbReference type="AlphaFoldDB" id="A0A1H0NUV6"/>
<dbReference type="OrthoDB" id="9805883at2"/>
<dbReference type="EMBL" id="FQZZ01000014">
    <property type="protein sequence ID" value="SHK95020.1"/>
    <property type="molecule type" value="Genomic_DNA"/>
</dbReference>
<dbReference type="GO" id="GO:0016491">
    <property type="term" value="F:oxidoreductase activity"/>
    <property type="evidence" value="ECO:0007669"/>
    <property type="project" value="InterPro"/>
</dbReference>
<accession>A0A1H0NUV6</accession>
<evidence type="ECO:0000256" key="5">
    <source>
        <dbReference type="ARBA" id="ARBA00022884"/>
    </source>
</evidence>
<comment type="subunit">
    <text evidence="2">Homotetramer.</text>
</comment>
<dbReference type="RefSeq" id="WP_149789738.1">
    <property type="nucleotide sequence ID" value="NZ_FNIO01000014.1"/>
</dbReference>
<dbReference type="Proteomes" id="UP000324252">
    <property type="component" value="Unassembled WGS sequence"/>
</dbReference>
<dbReference type="PANTHER" id="PTHR44154:SF1">
    <property type="entry name" value="QUINONE OXIDOREDUCTASE"/>
    <property type="match status" value="1"/>
</dbReference>
<name>A0A1H0NUV6_9RHOB</name>
<dbReference type="InterPro" id="IPR051603">
    <property type="entry name" value="Zinc-ADH_QOR/CCCR"/>
</dbReference>
<dbReference type="GO" id="GO:0003723">
    <property type="term" value="F:RNA binding"/>
    <property type="evidence" value="ECO:0007669"/>
    <property type="project" value="UniProtKB-KW"/>
</dbReference>
<keyword evidence="8" id="KW-1185">Reference proteome</keyword>
<dbReference type="Pfam" id="PF08240">
    <property type="entry name" value="ADH_N"/>
    <property type="match status" value="1"/>
</dbReference>